<dbReference type="AlphaFoldDB" id="W9CGX9"/>
<feature type="region of interest" description="Disordered" evidence="1">
    <location>
        <begin position="71"/>
        <end position="94"/>
    </location>
</feature>
<accession>W9CGX9</accession>
<comment type="caution">
    <text evidence="2">The sequence shown here is derived from an EMBL/GenBank/DDBJ whole genome shotgun (WGS) entry which is preliminary data.</text>
</comment>
<dbReference type="InterPro" id="IPR036412">
    <property type="entry name" value="HAD-like_sf"/>
</dbReference>
<dbReference type="InterPro" id="IPR050324">
    <property type="entry name" value="CDP-alcohol_PTase-I"/>
</dbReference>
<dbReference type="NCBIfam" id="TIGR01456">
    <property type="entry name" value="CECR5"/>
    <property type="match status" value="1"/>
</dbReference>
<dbReference type="EMBL" id="AYSA01000159">
    <property type="protein sequence ID" value="ESZ95977.1"/>
    <property type="molecule type" value="Genomic_DNA"/>
</dbReference>
<feature type="region of interest" description="Disordered" evidence="1">
    <location>
        <begin position="1"/>
        <end position="24"/>
    </location>
</feature>
<dbReference type="InterPro" id="IPR006357">
    <property type="entry name" value="HAD-SF_hydro_IIA"/>
</dbReference>
<dbReference type="STRING" id="1432307.W9CGX9"/>
<name>W9CGX9_SCLBF</name>
<dbReference type="GO" id="GO:0016740">
    <property type="term" value="F:transferase activity"/>
    <property type="evidence" value="ECO:0007669"/>
    <property type="project" value="UniProtKB-KW"/>
</dbReference>
<dbReference type="NCBIfam" id="TIGR01460">
    <property type="entry name" value="HAD-SF-IIA"/>
    <property type="match status" value="1"/>
</dbReference>
<evidence type="ECO:0000313" key="2">
    <source>
        <dbReference type="EMBL" id="ESZ95977.1"/>
    </source>
</evidence>
<keyword evidence="2" id="KW-0808">Transferase</keyword>
<proteinExistence type="predicted"/>
<gene>
    <name evidence="2" type="ORF">SBOR_3669</name>
</gene>
<evidence type="ECO:0000256" key="1">
    <source>
        <dbReference type="SAM" id="MobiDB-lite"/>
    </source>
</evidence>
<dbReference type="InterPro" id="IPR006353">
    <property type="entry name" value="HAD-SF_hydro_IIA_CECR5"/>
</dbReference>
<dbReference type="Pfam" id="PF13344">
    <property type="entry name" value="Hydrolase_6"/>
    <property type="match status" value="1"/>
</dbReference>
<sequence>MAPSTLRPPAAGRPVIRRLSSMTTNAREVTAGGPVIVVPERSIREPLSRGTSYQGGNFAASLENARKELDSLNLEEEQSSSSSPDCPASPLTPADVPTADSFAFAFDIDGVLIRGGRPIPEALEAMRMLNGENEYGMRVPYIFLTNGGGKTEAERCIDLSGQLDIEVSPSQFICGHTPMREMVEKYETVLVIGGEGEKCRQVAEIYGFADVITPGDIIKDNEHTTPFRTLTKEEMKNSRGGRDYSKIKIEAIFVFADSRDWASDVQIMLDLAMSKGGYIGTLSETFDEGPPIYFSHNDIVWSAAHDNVRLGMGALRKITEMLFKDLTKGKELETIAFGKPQIGTFEFATRLLQQWRKDEHCCNRPPETVYFVGDTPESDIRGTNQFNEKAKNEWYSILVRTGVYQEGTEPAYKPKVTVDTVLDAVKHGMKREFSKKLKENIPKGLALNSLGGLSLNGKPMIGGRQPKIFELPSQVVSESVTPEATD</sequence>
<dbReference type="InterPro" id="IPR023214">
    <property type="entry name" value="HAD_sf"/>
</dbReference>
<dbReference type="PANTHER" id="PTHR14269:SF4">
    <property type="entry name" value="CAT EYE SYNDROME CRITICAL REGION PROTEIN 5"/>
    <property type="match status" value="1"/>
</dbReference>
<dbReference type="SUPFAM" id="SSF56784">
    <property type="entry name" value="HAD-like"/>
    <property type="match status" value="1"/>
</dbReference>
<dbReference type="Pfam" id="PF13242">
    <property type="entry name" value="Hydrolase_like"/>
    <property type="match status" value="1"/>
</dbReference>
<reference evidence="2 3" key="1">
    <citation type="journal article" date="2014" name="Genome Announc.">
        <title>Draft genome sequence of Sclerotinia borealis, a psychrophilic plant pathogenic fungus.</title>
        <authorList>
            <person name="Mardanov A.V."/>
            <person name="Beletsky A.V."/>
            <person name="Kadnikov V.V."/>
            <person name="Ignatov A.N."/>
            <person name="Ravin N.V."/>
        </authorList>
    </citation>
    <scope>NUCLEOTIDE SEQUENCE [LARGE SCALE GENOMIC DNA]</scope>
    <source>
        <strain evidence="3">F-4157</strain>
    </source>
</reference>
<dbReference type="HOGENOM" id="CLU_030880_3_1_1"/>
<dbReference type="OrthoDB" id="10251048at2759"/>
<protein>
    <submittedName>
        <fullName evidence="2">Putative Uncharacterized CDP-alcohol phosphatidyltransferase class-I family protein C22A12.08c</fullName>
    </submittedName>
</protein>
<dbReference type="Proteomes" id="UP000019487">
    <property type="component" value="Unassembled WGS sequence"/>
</dbReference>
<dbReference type="GO" id="GO:0005739">
    <property type="term" value="C:mitochondrion"/>
    <property type="evidence" value="ECO:0007669"/>
    <property type="project" value="TreeGrafter"/>
</dbReference>
<dbReference type="Gene3D" id="3.40.50.1000">
    <property type="entry name" value="HAD superfamily/HAD-like"/>
    <property type="match status" value="2"/>
</dbReference>
<dbReference type="PANTHER" id="PTHR14269">
    <property type="entry name" value="CDP-DIACYLGLYCEROL--GLYCEROL-3-PHOSPHATE 3-PHOSPHATIDYLTRANSFERASE-RELATED"/>
    <property type="match status" value="1"/>
</dbReference>
<feature type="compositionally biased region" description="Low complexity" evidence="1">
    <location>
        <begin position="79"/>
        <end position="91"/>
    </location>
</feature>
<evidence type="ECO:0000313" key="3">
    <source>
        <dbReference type="Proteomes" id="UP000019487"/>
    </source>
</evidence>
<dbReference type="GO" id="GO:0046474">
    <property type="term" value="P:glycerophospholipid biosynthetic process"/>
    <property type="evidence" value="ECO:0007669"/>
    <property type="project" value="TreeGrafter"/>
</dbReference>
<dbReference type="FunFam" id="3.40.50.1000:FF:000069">
    <property type="entry name" value="HAD-superfamily subfamily IIA hydrolase"/>
    <property type="match status" value="1"/>
</dbReference>
<organism evidence="2 3">
    <name type="scientific">Sclerotinia borealis (strain F-4128)</name>
    <dbReference type="NCBI Taxonomy" id="1432307"/>
    <lineage>
        <taxon>Eukaryota</taxon>
        <taxon>Fungi</taxon>
        <taxon>Dikarya</taxon>
        <taxon>Ascomycota</taxon>
        <taxon>Pezizomycotina</taxon>
        <taxon>Leotiomycetes</taxon>
        <taxon>Helotiales</taxon>
        <taxon>Sclerotiniaceae</taxon>
        <taxon>Sclerotinia</taxon>
    </lineage>
</organism>
<keyword evidence="3" id="KW-1185">Reference proteome</keyword>